<feature type="compositionally biased region" description="Polar residues" evidence="1">
    <location>
        <begin position="185"/>
        <end position="201"/>
    </location>
</feature>
<feature type="region of interest" description="Disordered" evidence="1">
    <location>
        <begin position="179"/>
        <end position="215"/>
    </location>
</feature>
<organism evidence="2">
    <name type="scientific">viral metagenome</name>
    <dbReference type="NCBI Taxonomy" id="1070528"/>
    <lineage>
        <taxon>unclassified sequences</taxon>
        <taxon>metagenomes</taxon>
        <taxon>organismal metagenomes</taxon>
    </lineage>
</organism>
<dbReference type="EMBL" id="MN740324">
    <property type="protein sequence ID" value="QHU00198.1"/>
    <property type="molecule type" value="Genomic_DNA"/>
</dbReference>
<proteinExistence type="predicted"/>
<protein>
    <submittedName>
        <fullName evidence="2">Uncharacterized protein</fullName>
    </submittedName>
</protein>
<name>A0A6C0J867_9ZZZZ</name>
<sequence>MSISVHINDKTNFKSKNAIVRFKDDIKQKVLIDDINNVDPSKYLNDGFQVTIDYNKKDNTVKVNIIKQEEFNKLEKRKELKARLRDAKYKRSGKPKQKLSSLKRSIPDNIFKAYTNIIRKYNFDIPSPDTVINNLDKHKLQVSMLMNTTHKISNDQDADNKVKKYFKLLGDFLGLEPIQLPAQPPEQNSDLQLNHTNQNNSDTEDEDEPKLVEVN</sequence>
<evidence type="ECO:0000313" key="2">
    <source>
        <dbReference type="EMBL" id="QHU00198.1"/>
    </source>
</evidence>
<accession>A0A6C0J867</accession>
<evidence type="ECO:0000256" key="1">
    <source>
        <dbReference type="SAM" id="MobiDB-lite"/>
    </source>
</evidence>
<dbReference type="AlphaFoldDB" id="A0A6C0J867"/>
<reference evidence="2" key="1">
    <citation type="journal article" date="2020" name="Nature">
        <title>Giant virus diversity and host interactions through global metagenomics.</title>
        <authorList>
            <person name="Schulz F."/>
            <person name="Roux S."/>
            <person name="Paez-Espino D."/>
            <person name="Jungbluth S."/>
            <person name="Walsh D.A."/>
            <person name="Denef V.J."/>
            <person name="McMahon K.D."/>
            <person name="Konstantinidis K.T."/>
            <person name="Eloe-Fadrosh E.A."/>
            <person name="Kyrpides N.C."/>
            <person name="Woyke T."/>
        </authorList>
    </citation>
    <scope>NUCLEOTIDE SEQUENCE</scope>
    <source>
        <strain evidence="2">GVMAG-M-3300025860-12</strain>
    </source>
</reference>